<protein>
    <submittedName>
        <fullName evidence="1">Uncharacterized protein</fullName>
    </submittedName>
</protein>
<dbReference type="EMBL" id="BK015411">
    <property type="protein sequence ID" value="DAE05511.1"/>
    <property type="molecule type" value="Genomic_DNA"/>
</dbReference>
<name>A0A8S5PE98_9CAUD</name>
<organism evidence="1">
    <name type="scientific">Siphoviridae sp. ctLOE2</name>
    <dbReference type="NCBI Taxonomy" id="2825454"/>
    <lineage>
        <taxon>Viruses</taxon>
        <taxon>Duplodnaviria</taxon>
        <taxon>Heunggongvirae</taxon>
        <taxon>Uroviricota</taxon>
        <taxon>Caudoviricetes</taxon>
    </lineage>
</organism>
<sequence>MFSELEERLKMTKGYIMSSIEFKETVETMVRDMPLADMLYINQSLIEAAITKWKEKDPETEMSPAQEDYKAYYVFLASVPDGITVIDPNLFVFKIARKIVDALCLSIIDSRYYENAFHDPDVSYEDTKFMSDVFKHVLDRTEESMKEDAESVTFEFNRNPDEMRKEMLESLDRKKHER</sequence>
<reference evidence="1" key="1">
    <citation type="journal article" date="2021" name="Proc. Natl. Acad. Sci. U.S.A.">
        <title>A Catalog of Tens of Thousands of Viruses from Human Metagenomes Reveals Hidden Associations with Chronic Diseases.</title>
        <authorList>
            <person name="Tisza M.J."/>
            <person name="Buck C.B."/>
        </authorList>
    </citation>
    <scope>NUCLEOTIDE SEQUENCE</scope>
    <source>
        <strain evidence="1">CtLOE2</strain>
    </source>
</reference>
<proteinExistence type="predicted"/>
<evidence type="ECO:0000313" key="1">
    <source>
        <dbReference type="EMBL" id="DAE05511.1"/>
    </source>
</evidence>
<accession>A0A8S5PE98</accession>